<gene>
    <name evidence="3" type="ORF">SDC9_149655</name>
</gene>
<evidence type="ECO:0000259" key="2">
    <source>
        <dbReference type="Pfam" id="PF16916"/>
    </source>
</evidence>
<dbReference type="Pfam" id="PF16916">
    <property type="entry name" value="ZT_dimer"/>
    <property type="match status" value="1"/>
</dbReference>
<sequence>MALIRESKEVRDVHRLRTRRVGPYIAMETHILVDRTMGLVEAHNIASTIEDRIHNEFGSETLISLHVEPLPEKGGNHNDDHVTNEAVSSH</sequence>
<dbReference type="SUPFAM" id="SSF160240">
    <property type="entry name" value="Cation efflux protein cytoplasmic domain-like"/>
    <property type="match status" value="1"/>
</dbReference>
<evidence type="ECO:0000313" key="3">
    <source>
        <dbReference type="EMBL" id="MPN02439.1"/>
    </source>
</evidence>
<feature type="compositionally biased region" description="Basic and acidic residues" evidence="1">
    <location>
        <begin position="69"/>
        <end position="83"/>
    </location>
</feature>
<feature type="region of interest" description="Disordered" evidence="1">
    <location>
        <begin position="69"/>
        <end position="90"/>
    </location>
</feature>
<protein>
    <recommendedName>
        <fullName evidence="2">Cation efflux protein cytoplasmic domain-containing protein</fullName>
    </recommendedName>
</protein>
<dbReference type="InterPro" id="IPR036837">
    <property type="entry name" value="Cation_efflux_CTD_sf"/>
</dbReference>
<evidence type="ECO:0000256" key="1">
    <source>
        <dbReference type="SAM" id="MobiDB-lite"/>
    </source>
</evidence>
<organism evidence="3">
    <name type="scientific">bioreactor metagenome</name>
    <dbReference type="NCBI Taxonomy" id="1076179"/>
    <lineage>
        <taxon>unclassified sequences</taxon>
        <taxon>metagenomes</taxon>
        <taxon>ecological metagenomes</taxon>
    </lineage>
</organism>
<comment type="caution">
    <text evidence="3">The sequence shown here is derived from an EMBL/GenBank/DDBJ whole genome shotgun (WGS) entry which is preliminary data.</text>
</comment>
<name>A0A645EMT8_9ZZZZ</name>
<dbReference type="InterPro" id="IPR027470">
    <property type="entry name" value="Cation_efflux_CTD"/>
</dbReference>
<feature type="domain" description="Cation efflux protein cytoplasmic" evidence="2">
    <location>
        <begin position="3"/>
        <end position="69"/>
    </location>
</feature>
<dbReference type="Gene3D" id="3.30.70.1350">
    <property type="entry name" value="Cation efflux protein, cytoplasmic domain"/>
    <property type="match status" value="1"/>
</dbReference>
<reference evidence="3" key="1">
    <citation type="submission" date="2019-08" db="EMBL/GenBank/DDBJ databases">
        <authorList>
            <person name="Kucharzyk K."/>
            <person name="Murdoch R.W."/>
            <person name="Higgins S."/>
            <person name="Loffler F."/>
        </authorList>
    </citation>
    <scope>NUCLEOTIDE SEQUENCE</scope>
</reference>
<proteinExistence type="predicted"/>
<dbReference type="AlphaFoldDB" id="A0A645EMT8"/>
<accession>A0A645EMT8</accession>
<dbReference type="EMBL" id="VSSQ01048390">
    <property type="protein sequence ID" value="MPN02439.1"/>
    <property type="molecule type" value="Genomic_DNA"/>
</dbReference>